<sequence length="27" mass="3223">MIHRRRELQRNSSLDCLSVFPPSLGYF</sequence>
<protein>
    <submittedName>
        <fullName evidence="1">Uncharacterized protein</fullName>
    </submittedName>
</protein>
<name>A0A5B7I3W8_PORTR</name>
<dbReference type="Proteomes" id="UP000324222">
    <property type="component" value="Unassembled WGS sequence"/>
</dbReference>
<dbReference type="EMBL" id="VSRR010053011">
    <property type="protein sequence ID" value="MPC80101.1"/>
    <property type="molecule type" value="Genomic_DNA"/>
</dbReference>
<gene>
    <name evidence="1" type="ORF">E2C01_074668</name>
</gene>
<dbReference type="AlphaFoldDB" id="A0A5B7I3W8"/>
<reference evidence="1 2" key="1">
    <citation type="submission" date="2019-05" db="EMBL/GenBank/DDBJ databases">
        <title>Another draft genome of Portunus trituberculatus and its Hox gene families provides insights of decapod evolution.</title>
        <authorList>
            <person name="Jeong J.-H."/>
            <person name="Song I."/>
            <person name="Kim S."/>
            <person name="Choi T."/>
            <person name="Kim D."/>
            <person name="Ryu S."/>
            <person name="Kim W."/>
        </authorList>
    </citation>
    <scope>NUCLEOTIDE SEQUENCE [LARGE SCALE GENOMIC DNA]</scope>
    <source>
        <tissue evidence="1">Muscle</tissue>
    </source>
</reference>
<organism evidence="1 2">
    <name type="scientific">Portunus trituberculatus</name>
    <name type="common">Swimming crab</name>
    <name type="synonym">Neptunus trituberculatus</name>
    <dbReference type="NCBI Taxonomy" id="210409"/>
    <lineage>
        <taxon>Eukaryota</taxon>
        <taxon>Metazoa</taxon>
        <taxon>Ecdysozoa</taxon>
        <taxon>Arthropoda</taxon>
        <taxon>Crustacea</taxon>
        <taxon>Multicrustacea</taxon>
        <taxon>Malacostraca</taxon>
        <taxon>Eumalacostraca</taxon>
        <taxon>Eucarida</taxon>
        <taxon>Decapoda</taxon>
        <taxon>Pleocyemata</taxon>
        <taxon>Brachyura</taxon>
        <taxon>Eubrachyura</taxon>
        <taxon>Portunoidea</taxon>
        <taxon>Portunidae</taxon>
        <taxon>Portuninae</taxon>
        <taxon>Portunus</taxon>
    </lineage>
</organism>
<evidence type="ECO:0000313" key="1">
    <source>
        <dbReference type="EMBL" id="MPC80101.1"/>
    </source>
</evidence>
<accession>A0A5B7I3W8</accession>
<comment type="caution">
    <text evidence="1">The sequence shown here is derived from an EMBL/GenBank/DDBJ whole genome shotgun (WGS) entry which is preliminary data.</text>
</comment>
<evidence type="ECO:0000313" key="2">
    <source>
        <dbReference type="Proteomes" id="UP000324222"/>
    </source>
</evidence>
<proteinExistence type="predicted"/>
<keyword evidence="2" id="KW-1185">Reference proteome</keyword>